<dbReference type="AlphaFoldDB" id="A0A0U5GRS4"/>
<dbReference type="EMBL" id="CDMC01000002">
    <property type="protein sequence ID" value="CEN60550.1"/>
    <property type="molecule type" value="Genomic_DNA"/>
</dbReference>
<evidence type="ECO:0000256" key="1">
    <source>
        <dbReference type="SAM" id="MobiDB-lite"/>
    </source>
</evidence>
<evidence type="ECO:0000313" key="2">
    <source>
        <dbReference type="EMBL" id="CEN60550.1"/>
    </source>
</evidence>
<gene>
    <name evidence="2" type="ORF">ASPCAL02986</name>
</gene>
<accession>A0A0U5GRS4</accession>
<proteinExistence type="predicted"/>
<dbReference type="Gene3D" id="1.25.40.10">
    <property type="entry name" value="Tetratricopeptide repeat domain"/>
    <property type="match status" value="1"/>
</dbReference>
<organism evidence="2 3">
    <name type="scientific">Aspergillus calidoustus</name>
    <dbReference type="NCBI Taxonomy" id="454130"/>
    <lineage>
        <taxon>Eukaryota</taxon>
        <taxon>Fungi</taxon>
        <taxon>Dikarya</taxon>
        <taxon>Ascomycota</taxon>
        <taxon>Pezizomycotina</taxon>
        <taxon>Eurotiomycetes</taxon>
        <taxon>Eurotiomycetidae</taxon>
        <taxon>Eurotiales</taxon>
        <taxon>Aspergillaceae</taxon>
        <taxon>Aspergillus</taxon>
        <taxon>Aspergillus subgen. Nidulantes</taxon>
    </lineage>
</organism>
<feature type="region of interest" description="Disordered" evidence="1">
    <location>
        <begin position="1"/>
        <end position="24"/>
    </location>
</feature>
<protein>
    <submittedName>
        <fullName evidence="2">Uncharacterized protein</fullName>
    </submittedName>
</protein>
<dbReference type="STRING" id="454130.A0A0U5GRS4"/>
<dbReference type="Proteomes" id="UP000054771">
    <property type="component" value="Unassembled WGS sequence"/>
</dbReference>
<dbReference type="OrthoDB" id="20872at2759"/>
<reference evidence="3" key="1">
    <citation type="journal article" date="2016" name="Genome Announc.">
        <title>Draft genome sequences of fungus Aspergillus calidoustus.</title>
        <authorList>
            <person name="Horn F."/>
            <person name="Linde J."/>
            <person name="Mattern D.J."/>
            <person name="Walther G."/>
            <person name="Guthke R."/>
            <person name="Scherlach K."/>
            <person name="Martin K."/>
            <person name="Brakhage A.A."/>
            <person name="Petzke L."/>
            <person name="Valiante V."/>
        </authorList>
    </citation>
    <scope>NUCLEOTIDE SEQUENCE [LARGE SCALE GENOMIC DNA]</scope>
    <source>
        <strain evidence="3">SF006504</strain>
    </source>
</reference>
<keyword evidence="3" id="KW-1185">Reference proteome</keyword>
<dbReference type="InterPro" id="IPR011990">
    <property type="entry name" value="TPR-like_helical_dom_sf"/>
</dbReference>
<dbReference type="SUPFAM" id="SSF48452">
    <property type="entry name" value="TPR-like"/>
    <property type="match status" value="1"/>
</dbReference>
<sequence length="901" mass="100209">MTTQLPDTDNAYVHSDEEALPVDDTAASICSGESDQEPRDPDEIDTRLLDAEDFVFEQNRGALHASLYGPSATSAKVSAVLTHAGKLVRIEEEGAGYLHPSFESYHRTKKFIKNPDDAYRSYVDYEDALYFDCEADPAYHHAHPGTLTIHGYGLDCWDYVEETKYGLAIVRRGYADVTPTPLPGASVKQLLRRVDDLKKRRGGQFGLYGESQDYFVEEDVDLRQLIGDEAMAGIVSSRKDIHGSATALLNVLNRADVFADLTKKPCISQEWNTVNPEGALGMWTFIWQMIITTELARRLATGEAKGGSSRFSRQALASLIIADKWMSNAEPRMTEGLPLPDPREVSPEEKVQTEELFALAEEAMDDEDPEPELAVQCLGVAIALDPANTKYQQARCRALIMAAEEAAEVGNEEAVTRLYAEGVVDARRLTQYTPNDWTAWAFLAKAQLGRGAIKKSLQAWEQALTVAEAAEESEEIQKIIRENIAASRMSLAEEFLEMAGISDPAERHRSMNEIKEWDFEILGNVIKWWSNVHAQQEEGLVKFAQSIEWPYVDEVRGRIIGIFERMFAMQEQGVFPSLHDWLYGPLLPGNWFADSIMTSLVSCTASLSNIGFSSSERPGLVLPRVTYWRTSTVLGRVLAALPGVKSVNGWVGPCPPVQIDLDFEGEPQMLWVDVGGIARVPPNLQRVPFYDPIAYNEDVDKDGATYATEITDPSKWTIPIPPVRDERQYILKSIQLRHTKENEKSFESEDLKCDADLEFVVAQPAHEETSRRKILARKLFSHEPSSKTHTVQLRTSPAFVVPPRCDASDAAGHPVHGREAGEYQMQTWTPNELVDDEKFAKAELGGLIVINATGQGAETVARAVCALRGLNAVIRIPQGPCYKCAVKATRGLRMGALIWCN</sequence>
<name>A0A0U5GRS4_ASPCI</name>
<dbReference type="PANTHER" id="PTHR42345:SF2">
    <property type="entry name" value="HELICASE-LIKE PROTEIN"/>
    <property type="match status" value="1"/>
</dbReference>
<evidence type="ECO:0000313" key="3">
    <source>
        <dbReference type="Proteomes" id="UP000054771"/>
    </source>
</evidence>
<dbReference type="PANTHER" id="PTHR42345">
    <property type="entry name" value="TPR_REGION DOMAIN-CONTAINING PROTEIN"/>
    <property type="match status" value="1"/>
</dbReference>